<protein>
    <recommendedName>
        <fullName evidence="2">GP-PDE domain-containing protein</fullName>
    </recommendedName>
</protein>
<accession>A0A4Y1WRM4</accession>
<keyword evidence="4" id="KW-1185">Reference proteome</keyword>
<evidence type="ECO:0000313" key="4">
    <source>
        <dbReference type="Proteomes" id="UP000318946"/>
    </source>
</evidence>
<gene>
    <name evidence="3" type="ORF">A5CBH24_06580</name>
</gene>
<dbReference type="KEGG" id="acou:A5CBH24_06580"/>
<organism evidence="3 4">
    <name type="scientific">Alistipes communis</name>
    <dbReference type="NCBI Taxonomy" id="2585118"/>
    <lineage>
        <taxon>Bacteria</taxon>
        <taxon>Pseudomonadati</taxon>
        <taxon>Bacteroidota</taxon>
        <taxon>Bacteroidia</taxon>
        <taxon>Bacteroidales</taxon>
        <taxon>Rikenellaceae</taxon>
        <taxon>Alistipes</taxon>
    </lineage>
</organism>
<dbReference type="PANTHER" id="PTHR46211:SF1">
    <property type="entry name" value="GLYCEROPHOSPHODIESTER PHOSPHODIESTERASE, CYTOPLASMIC"/>
    <property type="match status" value="1"/>
</dbReference>
<keyword evidence="1" id="KW-0732">Signal</keyword>
<dbReference type="SUPFAM" id="SSF51695">
    <property type="entry name" value="PLC-like phosphodiesterases"/>
    <property type="match status" value="1"/>
</dbReference>
<evidence type="ECO:0000256" key="1">
    <source>
        <dbReference type="SAM" id="SignalP"/>
    </source>
</evidence>
<feature type="domain" description="GP-PDE" evidence="2">
    <location>
        <begin position="56"/>
        <end position="275"/>
    </location>
</feature>
<dbReference type="RefSeq" id="WP_141412206.1">
    <property type="nucleotide sequence ID" value="NZ_AP019735.1"/>
</dbReference>
<dbReference type="Proteomes" id="UP000318946">
    <property type="component" value="Chromosome"/>
</dbReference>
<evidence type="ECO:0000259" key="2">
    <source>
        <dbReference type="Pfam" id="PF03009"/>
    </source>
</evidence>
<proteinExistence type="predicted"/>
<dbReference type="OrthoDB" id="5381604at2"/>
<sequence length="787" mass="82370">MLKKIFSLTAAALLLFACTDDEWPAQPDWSQIPNPDEEVDDGLLKPAACTNNIVAHRGGATECKAPDNSLASLRYAIGQGCYGSECDIYWTKDDNVVVAHADGKCQINGMHPWEHTLAELRAGGGLSNGEQLPSLEDFLGEVMKEGCPTRLWLDIKNITYPSTLTEYAINAARRSCEIATEMGAKHFVEFICTGNTTVMKSAFAYAKAAGIPIGWMSNRPAGEYVGLGYSWANLSAASYMSAEAGGKGTRTLEEFEKEGVALSVFNVDRQAGDGNAVYTTEAVDYYCSAAGRFKALCTNYPAWLIEKVEAATKVYDGIRSEADLRAFAAEVAVDPTAERFQNAAGEVVLHTDIAVSEAWTPIAGFAGVFDGNGKTLTVNYSGSDEQAGIFATLDGTVKNLRVAGSFTTTATAKVTLGAVAGKLGEKAQIVGCTNTAGIAMNVDASGTTVIGGIFGQGAAGNVIADNTNEGRITVRRKTPGDAAAVAGVGGWAYSDVTGCVNKGEIRYSDEVSAAKAVYVGGVLGRLDIGKGYVVEDCRNEAPVTLATAQAANNLLGGIAAYANGENRDTPNTIRNCENRGDVLADAPVSDKAKTGQARMGGICGGTAVFEGNTNYGKVEARGGGKGASEFSIGGISGMIAHDATGCRNFGDVLNNTGRENLLAHTGGLFGWATLAFTITDCALDADVVSTTLYNYDGDKGTTADPAHENSSCAGILVGRIKSKIEVTVESVKIYGKLTRTINAEGQTRTIDFTTTVPADNYLYGALQDAASKLVVEQGAITCVSTAK</sequence>
<feature type="chain" id="PRO_5021191065" description="GP-PDE domain-containing protein" evidence="1">
    <location>
        <begin position="20"/>
        <end position="787"/>
    </location>
</feature>
<dbReference type="GO" id="GO:0006629">
    <property type="term" value="P:lipid metabolic process"/>
    <property type="evidence" value="ECO:0007669"/>
    <property type="project" value="InterPro"/>
</dbReference>
<dbReference type="EMBL" id="AP019735">
    <property type="protein sequence ID" value="BBL03345.1"/>
    <property type="molecule type" value="Genomic_DNA"/>
</dbReference>
<dbReference type="Gene3D" id="2.160.20.110">
    <property type="match status" value="1"/>
</dbReference>
<dbReference type="AlphaFoldDB" id="A0A4Y1WRM4"/>
<evidence type="ECO:0000313" key="3">
    <source>
        <dbReference type="EMBL" id="BBL03345.1"/>
    </source>
</evidence>
<dbReference type="Gene3D" id="3.20.20.190">
    <property type="entry name" value="Phosphatidylinositol (PI) phosphodiesterase"/>
    <property type="match status" value="1"/>
</dbReference>
<dbReference type="Pfam" id="PF03009">
    <property type="entry name" value="GDPD"/>
    <property type="match status" value="1"/>
</dbReference>
<feature type="signal peptide" evidence="1">
    <location>
        <begin position="1"/>
        <end position="19"/>
    </location>
</feature>
<dbReference type="PROSITE" id="PS51257">
    <property type="entry name" value="PROKAR_LIPOPROTEIN"/>
    <property type="match status" value="1"/>
</dbReference>
<dbReference type="GeneID" id="78341370"/>
<dbReference type="InterPro" id="IPR017946">
    <property type="entry name" value="PLC-like_Pdiesterase_TIM-brl"/>
</dbReference>
<dbReference type="PANTHER" id="PTHR46211">
    <property type="entry name" value="GLYCEROPHOSPHORYL DIESTER PHOSPHODIESTERASE"/>
    <property type="match status" value="1"/>
</dbReference>
<reference evidence="4" key="1">
    <citation type="submission" date="2019-06" db="EMBL/GenBank/DDBJ databases">
        <title>Alistipes onderdonkii subsp. vulgaris subsp. nov., Alistipes dispar sp. nov. and Alistipes communis sp. nov., isolated from human faeces, and creation of Alistipes onderdonkii subsp. onderdonkii subsp. nov.</title>
        <authorList>
            <person name="Sakamoto M."/>
            <person name="Ikeyama N."/>
            <person name="Ogata Y."/>
            <person name="Suda W."/>
            <person name="Iino T."/>
            <person name="Hattori M."/>
            <person name="Ohkuma M."/>
        </authorList>
    </citation>
    <scope>NUCLEOTIDE SEQUENCE [LARGE SCALE GENOMIC DNA]</scope>
    <source>
        <strain evidence="4">5CBH24</strain>
    </source>
</reference>
<dbReference type="GO" id="GO:0008081">
    <property type="term" value="F:phosphoric diester hydrolase activity"/>
    <property type="evidence" value="ECO:0007669"/>
    <property type="project" value="InterPro"/>
</dbReference>
<dbReference type="InterPro" id="IPR030395">
    <property type="entry name" value="GP_PDE_dom"/>
</dbReference>
<name>A0A4Y1WRM4_9BACT</name>